<keyword evidence="2" id="KW-0645">Protease</keyword>
<organism evidence="9 10">
    <name type="scientific">Methylobacterium longum</name>
    <dbReference type="NCBI Taxonomy" id="767694"/>
    <lineage>
        <taxon>Bacteria</taxon>
        <taxon>Pseudomonadati</taxon>
        <taxon>Pseudomonadota</taxon>
        <taxon>Alphaproteobacteria</taxon>
        <taxon>Hyphomicrobiales</taxon>
        <taxon>Methylobacteriaceae</taxon>
        <taxon>Methylobacterium</taxon>
    </lineage>
</organism>
<evidence type="ECO:0000256" key="3">
    <source>
        <dbReference type="ARBA" id="ARBA00022723"/>
    </source>
</evidence>
<dbReference type="InterPro" id="IPR016047">
    <property type="entry name" value="M23ase_b-sheet_dom"/>
</dbReference>
<evidence type="ECO:0000313" key="10">
    <source>
        <dbReference type="Proteomes" id="UP001244297"/>
    </source>
</evidence>
<dbReference type="InterPro" id="IPR011055">
    <property type="entry name" value="Dup_hybrid_motif"/>
</dbReference>
<keyword evidence="3" id="KW-0479">Metal-binding</keyword>
<dbReference type="InterPro" id="IPR050570">
    <property type="entry name" value="Cell_wall_metabolism_enzyme"/>
</dbReference>
<comment type="cofactor">
    <cofactor evidence="1">
        <name>Zn(2+)</name>
        <dbReference type="ChEBI" id="CHEBI:29105"/>
    </cofactor>
</comment>
<name>A0ABT8AVC5_9HYPH</name>
<dbReference type="CDD" id="cd12797">
    <property type="entry name" value="M23_peptidase"/>
    <property type="match status" value="1"/>
</dbReference>
<dbReference type="GO" id="GO:0016787">
    <property type="term" value="F:hydrolase activity"/>
    <property type="evidence" value="ECO:0007669"/>
    <property type="project" value="UniProtKB-KW"/>
</dbReference>
<reference evidence="10" key="1">
    <citation type="journal article" date="2019" name="Int. J. Syst. Evol. Microbiol.">
        <title>The Global Catalogue of Microorganisms (GCM) 10K type strain sequencing project: providing services to taxonomists for standard genome sequencing and annotation.</title>
        <authorList>
            <consortium name="The Broad Institute Genomics Platform"/>
            <consortium name="The Broad Institute Genome Sequencing Center for Infectious Disease"/>
            <person name="Wu L."/>
            <person name="Ma J."/>
        </authorList>
    </citation>
    <scope>NUCLEOTIDE SEQUENCE [LARGE SCALE GENOMIC DNA]</scope>
    <source>
        <strain evidence="10">CECT 7806</strain>
    </source>
</reference>
<gene>
    <name evidence="9" type="ORF">QWZ18_22405</name>
</gene>
<evidence type="ECO:0000256" key="4">
    <source>
        <dbReference type="ARBA" id="ARBA00022801"/>
    </source>
</evidence>
<sequence length="378" mass="39622">MAAEHANQKVAYEDKVRALTRRLVGVASHQVLEQDGLAGRMADIVTRQVDLENRLATLNAYAQRVAEPGRAPTETPAREQAPATGSSGGEPNVLQLGRSRELGKSGTGQRSDLGGPGTDAGSGRVRALLALPTREQFAALEASLDSVDRTEARVLGSFAQRVRDGIGLLRGALTGLGVAMTLQPVAAIATATSPRDAFEAATRALEAALAEQQRWRLAADQVPLRRPIEQAERHLTSNFGQRKDPFTGAATMHAGMDFRAPVGTKVRATAAGRVITAAPTGGYGNLVEIDHGGGVVTRYGHLSVYAISAGQAVQPETVIGQVGSTGRSTGPHLHYETRVNSVAVDPLRFLQAGSVLPSMGAVSEIGEPHDAAGEESED</sequence>
<keyword evidence="5" id="KW-0862">Zinc</keyword>
<keyword evidence="10" id="KW-1185">Reference proteome</keyword>
<feature type="domain" description="M23ase beta-sheet core" evidence="8">
    <location>
        <begin position="252"/>
        <end position="346"/>
    </location>
</feature>
<evidence type="ECO:0000256" key="7">
    <source>
        <dbReference type="SAM" id="MobiDB-lite"/>
    </source>
</evidence>
<evidence type="ECO:0000256" key="1">
    <source>
        <dbReference type="ARBA" id="ARBA00001947"/>
    </source>
</evidence>
<dbReference type="PANTHER" id="PTHR21666:SF288">
    <property type="entry name" value="CELL DIVISION PROTEIN YTFB"/>
    <property type="match status" value="1"/>
</dbReference>
<keyword evidence="6" id="KW-0482">Metalloprotease</keyword>
<keyword evidence="4 9" id="KW-0378">Hydrolase</keyword>
<evidence type="ECO:0000256" key="5">
    <source>
        <dbReference type="ARBA" id="ARBA00022833"/>
    </source>
</evidence>
<dbReference type="RefSeq" id="WP_290356304.1">
    <property type="nucleotide sequence ID" value="NZ_JAUFPT010000073.1"/>
</dbReference>
<evidence type="ECO:0000256" key="2">
    <source>
        <dbReference type="ARBA" id="ARBA00022670"/>
    </source>
</evidence>
<protein>
    <submittedName>
        <fullName evidence="9">M23 family metallopeptidase</fullName>
        <ecNumber evidence="9">3.4.24.-</ecNumber>
    </submittedName>
</protein>
<comment type="caution">
    <text evidence="9">The sequence shown here is derived from an EMBL/GenBank/DDBJ whole genome shotgun (WGS) entry which is preliminary data.</text>
</comment>
<dbReference type="PANTHER" id="PTHR21666">
    <property type="entry name" value="PEPTIDASE-RELATED"/>
    <property type="match status" value="1"/>
</dbReference>
<evidence type="ECO:0000256" key="6">
    <source>
        <dbReference type="ARBA" id="ARBA00023049"/>
    </source>
</evidence>
<feature type="region of interest" description="Disordered" evidence="7">
    <location>
        <begin position="66"/>
        <end position="121"/>
    </location>
</feature>
<dbReference type="EC" id="3.4.24.-" evidence="9"/>
<dbReference type="SUPFAM" id="SSF51261">
    <property type="entry name" value="Duplicated hybrid motif"/>
    <property type="match status" value="1"/>
</dbReference>
<dbReference type="Proteomes" id="UP001244297">
    <property type="component" value="Unassembled WGS sequence"/>
</dbReference>
<accession>A0ABT8AVC5</accession>
<dbReference type="Pfam" id="PF01551">
    <property type="entry name" value="Peptidase_M23"/>
    <property type="match status" value="1"/>
</dbReference>
<dbReference type="Gene3D" id="2.70.70.10">
    <property type="entry name" value="Glucose Permease (Domain IIA)"/>
    <property type="match status" value="1"/>
</dbReference>
<evidence type="ECO:0000313" key="9">
    <source>
        <dbReference type="EMBL" id="MDN3573361.1"/>
    </source>
</evidence>
<dbReference type="EMBL" id="JAUFPT010000073">
    <property type="protein sequence ID" value="MDN3573361.1"/>
    <property type="molecule type" value="Genomic_DNA"/>
</dbReference>
<evidence type="ECO:0000259" key="8">
    <source>
        <dbReference type="Pfam" id="PF01551"/>
    </source>
</evidence>
<proteinExistence type="predicted"/>